<organism evidence="1 2">
    <name type="scientific">Wallemia ichthyophaga</name>
    <dbReference type="NCBI Taxonomy" id="245174"/>
    <lineage>
        <taxon>Eukaryota</taxon>
        <taxon>Fungi</taxon>
        <taxon>Dikarya</taxon>
        <taxon>Basidiomycota</taxon>
        <taxon>Wallemiomycotina</taxon>
        <taxon>Wallemiomycetes</taxon>
        <taxon>Wallemiales</taxon>
        <taxon>Wallemiaceae</taxon>
        <taxon>Wallemia</taxon>
    </lineage>
</organism>
<accession>A0A4T0GKD2</accession>
<reference evidence="1 2" key="1">
    <citation type="submission" date="2019-03" db="EMBL/GenBank/DDBJ databases">
        <title>Sequencing 23 genomes of Wallemia ichthyophaga.</title>
        <authorList>
            <person name="Gostincar C."/>
        </authorList>
    </citation>
    <scope>NUCLEOTIDE SEQUENCE [LARGE SCALE GENOMIC DNA]</scope>
    <source>
        <strain evidence="1 2">EXF-6200</strain>
    </source>
</reference>
<dbReference type="Proteomes" id="UP000310689">
    <property type="component" value="Unassembled WGS sequence"/>
</dbReference>
<evidence type="ECO:0000313" key="2">
    <source>
        <dbReference type="Proteomes" id="UP000310689"/>
    </source>
</evidence>
<comment type="caution">
    <text evidence="1">The sequence shown here is derived from an EMBL/GenBank/DDBJ whole genome shotgun (WGS) entry which is preliminary data.</text>
</comment>
<dbReference type="EMBL" id="SPOI01000009">
    <property type="protein sequence ID" value="TIB42316.1"/>
    <property type="molecule type" value="Genomic_DNA"/>
</dbReference>
<evidence type="ECO:0000313" key="1">
    <source>
        <dbReference type="EMBL" id="TIB42316.1"/>
    </source>
</evidence>
<proteinExistence type="predicted"/>
<sequence length="62" mass="7322">MTTRRSHKYFVNISHGLQLASNAQFDEMLDMANKEREKENKKLLYAENIAEIRKRTNNPLIT</sequence>
<protein>
    <submittedName>
        <fullName evidence="1">Uncharacterized protein</fullName>
    </submittedName>
</protein>
<gene>
    <name evidence="1" type="ORF">E3P86_00438</name>
</gene>
<dbReference type="AlphaFoldDB" id="A0A4T0GKD2"/>
<name>A0A4T0GKD2_WALIC</name>